<sequence length="113" mass="12012">MNGVMLLMHGGRLGLVDGQDPSAGFCYDSMQLELGYGWSSIVINFCLAQLDVLALICLPWMIVAAVCHGCNFAGYWHSQIALYSPAVDISSTAAVVGLDYDLDVDAGLALDPV</sequence>
<reference evidence="1" key="1">
    <citation type="submission" date="2023-05" db="EMBL/GenBank/DDBJ databases">
        <title>Nepenthes gracilis genome sequencing.</title>
        <authorList>
            <person name="Fukushima K."/>
        </authorList>
    </citation>
    <scope>NUCLEOTIDE SEQUENCE</scope>
    <source>
        <strain evidence="1">SING2019-196</strain>
    </source>
</reference>
<dbReference type="AlphaFoldDB" id="A0AAD3S0L9"/>
<name>A0AAD3S0L9_NEPGR</name>
<evidence type="ECO:0000313" key="2">
    <source>
        <dbReference type="Proteomes" id="UP001279734"/>
    </source>
</evidence>
<organism evidence="1 2">
    <name type="scientific">Nepenthes gracilis</name>
    <name type="common">Slender pitcher plant</name>
    <dbReference type="NCBI Taxonomy" id="150966"/>
    <lineage>
        <taxon>Eukaryota</taxon>
        <taxon>Viridiplantae</taxon>
        <taxon>Streptophyta</taxon>
        <taxon>Embryophyta</taxon>
        <taxon>Tracheophyta</taxon>
        <taxon>Spermatophyta</taxon>
        <taxon>Magnoliopsida</taxon>
        <taxon>eudicotyledons</taxon>
        <taxon>Gunneridae</taxon>
        <taxon>Pentapetalae</taxon>
        <taxon>Caryophyllales</taxon>
        <taxon>Nepenthaceae</taxon>
        <taxon>Nepenthes</taxon>
    </lineage>
</organism>
<evidence type="ECO:0000313" key="1">
    <source>
        <dbReference type="EMBL" id="GMH02177.1"/>
    </source>
</evidence>
<protein>
    <submittedName>
        <fullName evidence="1">Uncharacterized protein</fullName>
    </submittedName>
</protein>
<gene>
    <name evidence="1" type="ORF">Nepgr_004016</name>
</gene>
<dbReference type="Proteomes" id="UP001279734">
    <property type="component" value="Unassembled WGS sequence"/>
</dbReference>
<comment type="caution">
    <text evidence="1">The sequence shown here is derived from an EMBL/GenBank/DDBJ whole genome shotgun (WGS) entry which is preliminary data.</text>
</comment>
<proteinExistence type="predicted"/>
<accession>A0AAD3S0L9</accession>
<dbReference type="EMBL" id="BSYO01000003">
    <property type="protein sequence ID" value="GMH02177.1"/>
    <property type="molecule type" value="Genomic_DNA"/>
</dbReference>
<keyword evidence="2" id="KW-1185">Reference proteome</keyword>